<reference evidence="9" key="1">
    <citation type="journal article" date="2019" name="Int. J. Syst. Evol. Microbiol.">
        <title>The Global Catalogue of Microorganisms (GCM) 10K type strain sequencing project: providing services to taxonomists for standard genome sequencing and annotation.</title>
        <authorList>
            <consortium name="The Broad Institute Genomics Platform"/>
            <consortium name="The Broad Institute Genome Sequencing Center for Infectious Disease"/>
            <person name="Wu L."/>
            <person name="Ma J."/>
        </authorList>
    </citation>
    <scope>NUCLEOTIDE SEQUENCE [LARGE SCALE GENOMIC DNA]</scope>
    <source>
        <strain evidence="9">KCTC 33576</strain>
    </source>
</reference>
<keyword evidence="3" id="KW-0129">CBS domain</keyword>
<evidence type="ECO:0000256" key="3">
    <source>
        <dbReference type="PROSITE-ProRule" id="PRU00703"/>
    </source>
</evidence>
<dbReference type="PROSITE" id="PS51846">
    <property type="entry name" value="CNNM"/>
    <property type="match status" value="1"/>
</dbReference>
<dbReference type="RefSeq" id="WP_377465353.1">
    <property type="nucleotide sequence ID" value="NZ_JBHUOP010000002.1"/>
</dbReference>
<evidence type="ECO:0000259" key="7">
    <source>
        <dbReference type="PROSITE" id="PS51846"/>
    </source>
</evidence>
<protein>
    <submittedName>
        <fullName evidence="8">Hemolysin family protein</fullName>
    </submittedName>
</protein>
<gene>
    <name evidence="8" type="ORF">ACFSYH_04340</name>
</gene>
<keyword evidence="9" id="KW-1185">Reference proteome</keyword>
<evidence type="ECO:0000313" key="8">
    <source>
        <dbReference type="EMBL" id="MFD2839796.1"/>
    </source>
</evidence>
<name>A0ABW5XBH9_9MICO</name>
<dbReference type="InterPro" id="IPR046342">
    <property type="entry name" value="CBS_dom_sf"/>
</dbReference>
<dbReference type="PROSITE" id="PS51371">
    <property type="entry name" value="CBS"/>
    <property type="match status" value="1"/>
</dbReference>
<dbReference type="SUPFAM" id="SSF54631">
    <property type="entry name" value="CBS-domain pair"/>
    <property type="match status" value="1"/>
</dbReference>
<dbReference type="EMBL" id="JBHUOP010000002">
    <property type="protein sequence ID" value="MFD2839796.1"/>
    <property type="molecule type" value="Genomic_DNA"/>
</dbReference>
<feature type="transmembrane region" description="Helical" evidence="5">
    <location>
        <begin position="6"/>
        <end position="28"/>
    </location>
</feature>
<dbReference type="InterPro" id="IPR002550">
    <property type="entry name" value="CNNM"/>
</dbReference>
<dbReference type="PANTHER" id="PTHR43099">
    <property type="entry name" value="UPF0053 PROTEIN YRKA"/>
    <property type="match status" value="1"/>
</dbReference>
<dbReference type="Proteomes" id="UP001597391">
    <property type="component" value="Unassembled WGS sequence"/>
</dbReference>
<organism evidence="8 9">
    <name type="scientific">Populibacterium corticicola</name>
    <dbReference type="NCBI Taxonomy" id="1812826"/>
    <lineage>
        <taxon>Bacteria</taxon>
        <taxon>Bacillati</taxon>
        <taxon>Actinomycetota</taxon>
        <taxon>Actinomycetes</taxon>
        <taxon>Micrococcales</taxon>
        <taxon>Jonesiaceae</taxon>
        <taxon>Populibacterium</taxon>
    </lineage>
</organism>
<keyword evidence="2" id="KW-1003">Cell membrane</keyword>
<dbReference type="InterPro" id="IPR000644">
    <property type="entry name" value="CBS_dom"/>
</dbReference>
<evidence type="ECO:0000256" key="4">
    <source>
        <dbReference type="PROSITE-ProRule" id="PRU01193"/>
    </source>
</evidence>
<sequence length="343" mass="37100">MSVELALAIGVLLLAGNAFFVGAEFAILSARRSAMEPLAAAGNVRAKTVISAMEHVSLMLAACQVGVTVCSVGLGSVAEPAIARSIEPLLDSMGVPHAFVHPFAFVIALVIVVYLHVVIGEMVPKNMSVSHPDRSVLLFGPPLVWFARLVKPLIYMLNWFANHFVRWSGIEPKDEVASSYTAEEVQFIVEHSQAQGVISDDQGLLSGALEFSEKSAGDVMIRPADLTVLEPGFTPAEVEHLVARTGFSRFPIVSGGQEVIGYIHLKDVLYAGEALRDAPVERFRYRSLAVSRVGDEVEDVLIAMQHSGAHLSRVMESGTLVGVIFLEDILEELIGEVRDAMQR</sequence>
<dbReference type="Pfam" id="PF00571">
    <property type="entry name" value="CBS"/>
    <property type="match status" value="1"/>
</dbReference>
<proteinExistence type="predicted"/>
<keyword evidence="4 5" id="KW-1133">Transmembrane helix</keyword>
<evidence type="ECO:0000313" key="9">
    <source>
        <dbReference type="Proteomes" id="UP001597391"/>
    </source>
</evidence>
<feature type="transmembrane region" description="Helical" evidence="5">
    <location>
        <begin position="56"/>
        <end position="78"/>
    </location>
</feature>
<dbReference type="Gene3D" id="3.10.580.10">
    <property type="entry name" value="CBS-domain"/>
    <property type="match status" value="1"/>
</dbReference>
<dbReference type="SMART" id="SM00116">
    <property type="entry name" value="CBS"/>
    <property type="match status" value="1"/>
</dbReference>
<keyword evidence="4 5" id="KW-0472">Membrane</keyword>
<accession>A0ABW5XBH9</accession>
<comment type="subcellular location">
    <subcellularLocation>
        <location evidence="1">Cell membrane</location>
        <topology evidence="1">Multi-pass membrane protein</topology>
    </subcellularLocation>
</comment>
<keyword evidence="4 5" id="KW-0812">Transmembrane</keyword>
<comment type="caution">
    <text evidence="8">The sequence shown here is derived from an EMBL/GenBank/DDBJ whole genome shotgun (WGS) entry which is preliminary data.</text>
</comment>
<feature type="transmembrane region" description="Helical" evidence="5">
    <location>
        <begin position="98"/>
        <end position="119"/>
    </location>
</feature>
<dbReference type="Pfam" id="PF01595">
    <property type="entry name" value="CNNM"/>
    <property type="match status" value="1"/>
</dbReference>
<dbReference type="InterPro" id="IPR051676">
    <property type="entry name" value="UPF0053_domain"/>
</dbReference>
<dbReference type="PANTHER" id="PTHR43099:SF5">
    <property type="entry name" value="HLYC_CORC FAMILY TRANSPORTER"/>
    <property type="match status" value="1"/>
</dbReference>
<evidence type="ECO:0000256" key="1">
    <source>
        <dbReference type="ARBA" id="ARBA00004651"/>
    </source>
</evidence>
<evidence type="ECO:0000256" key="5">
    <source>
        <dbReference type="SAM" id="Phobius"/>
    </source>
</evidence>
<feature type="domain" description="CBS" evidence="6">
    <location>
        <begin position="220"/>
        <end position="280"/>
    </location>
</feature>
<evidence type="ECO:0000259" key="6">
    <source>
        <dbReference type="PROSITE" id="PS51371"/>
    </source>
</evidence>
<feature type="domain" description="CNNM transmembrane" evidence="7">
    <location>
        <begin position="1"/>
        <end position="202"/>
    </location>
</feature>
<evidence type="ECO:0000256" key="2">
    <source>
        <dbReference type="ARBA" id="ARBA00022475"/>
    </source>
</evidence>